<name>A0A0L6V5T4_9BASI</name>
<sequence length="125" mass="14422">MTVHPTPDCYNQKTQLSLLRAKTLNLRMKTCPLNPHWTASVRLERLQITGKAYCCYFKVATDGPCNYITGTGTLRFPRMNSTTFIFKQVLYRENTKYTLLSIAAFKNLMKFLMWGITLIQLTTLS</sequence>
<keyword evidence="2" id="KW-1185">Reference proteome</keyword>
<dbReference type="Proteomes" id="UP000037035">
    <property type="component" value="Unassembled WGS sequence"/>
</dbReference>
<dbReference type="EMBL" id="LAVV01007454">
    <property type="protein sequence ID" value="KNZ55877.1"/>
    <property type="molecule type" value="Genomic_DNA"/>
</dbReference>
<comment type="caution">
    <text evidence="1">The sequence shown here is derived from an EMBL/GenBank/DDBJ whole genome shotgun (WGS) entry which is preliminary data.</text>
</comment>
<dbReference type="AlphaFoldDB" id="A0A0L6V5T4"/>
<reference evidence="1 2" key="1">
    <citation type="submission" date="2015-08" db="EMBL/GenBank/DDBJ databases">
        <title>Next Generation Sequencing and Analysis of the Genome of Puccinia sorghi L Schw, the Causal Agent of Maize Common Rust.</title>
        <authorList>
            <person name="Rochi L."/>
            <person name="Burguener G."/>
            <person name="Darino M."/>
            <person name="Turjanski A."/>
            <person name="Kreff E."/>
            <person name="Dieguez M.J."/>
            <person name="Sacco F."/>
        </authorList>
    </citation>
    <scope>NUCLEOTIDE SEQUENCE [LARGE SCALE GENOMIC DNA]</scope>
    <source>
        <strain evidence="1 2">RO10H11247</strain>
    </source>
</reference>
<protein>
    <submittedName>
        <fullName evidence="1">Uncharacterized protein</fullName>
    </submittedName>
</protein>
<evidence type="ECO:0000313" key="1">
    <source>
        <dbReference type="EMBL" id="KNZ55877.1"/>
    </source>
</evidence>
<dbReference type="VEuPathDB" id="FungiDB:VP01_2557g2"/>
<organism evidence="1 2">
    <name type="scientific">Puccinia sorghi</name>
    <dbReference type="NCBI Taxonomy" id="27349"/>
    <lineage>
        <taxon>Eukaryota</taxon>
        <taxon>Fungi</taxon>
        <taxon>Dikarya</taxon>
        <taxon>Basidiomycota</taxon>
        <taxon>Pucciniomycotina</taxon>
        <taxon>Pucciniomycetes</taxon>
        <taxon>Pucciniales</taxon>
        <taxon>Pucciniaceae</taxon>
        <taxon>Puccinia</taxon>
    </lineage>
</organism>
<evidence type="ECO:0000313" key="2">
    <source>
        <dbReference type="Proteomes" id="UP000037035"/>
    </source>
</evidence>
<accession>A0A0L6V5T4</accession>
<proteinExistence type="predicted"/>
<gene>
    <name evidence="1" type="ORF">VP01_2557g2</name>
</gene>